<feature type="compositionally biased region" description="Basic and acidic residues" evidence="1">
    <location>
        <begin position="176"/>
        <end position="185"/>
    </location>
</feature>
<feature type="compositionally biased region" description="Low complexity" evidence="1">
    <location>
        <begin position="587"/>
        <end position="609"/>
    </location>
</feature>
<feature type="compositionally biased region" description="Polar residues" evidence="1">
    <location>
        <begin position="14"/>
        <end position="26"/>
    </location>
</feature>
<feature type="compositionally biased region" description="Polar residues" evidence="1">
    <location>
        <begin position="142"/>
        <end position="154"/>
    </location>
</feature>
<comment type="caution">
    <text evidence="3">The sequence shown here is derived from an EMBL/GenBank/DDBJ whole genome shotgun (WGS) entry which is preliminary data.</text>
</comment>
<evidence type="ECO:0000313" key="4">
    <source>
        <dbReference type="Proteomes" id="UP000703269"/>
    </source>
</evidence>
<dbReference type="Proteomes" id="UP000703269">
    <property type="component" value="Unassembled WGS sequence"/>
</dbReference>
<gene>
    <name evidence="3" type="ORF">PsYK624_169820</name>
</gene>
<feature type="compositionally biased region" description="Basic residues" evidence="1">
    <location>
        <begin position="399"/>
        <end position="420"/>
    </location>
</feature>
<dbReference type="OrthoDB" id="2749024at2759"/>
<feature type="compositionally biased region" description="Polar residues" evidence="1">
    <location>
        <begin position="79"/>
        <end position="93"/>
    </location>
</feature>
<feature type="compositionally biased region" description="Basic and acidic residues" evidence="1">
    <location>
        <begin position="303"/>
        <end position="324"/>
    </location>
</feature>
<feature type="compositionally biased region" description="Basic and acidic residues" evidence="1">
    <location>
        <begin position="94"/>
        <end position="108"/>
    </location>
</feature>
<feature type="compositionally biased region" description="Basic residues" evidence="1">
    <location>
        <begin position="369"/>
        <end position="378"/>
    </location>
</feature>
<dbReference type="Pfam" id="PF20149">
    <property type="entry name" value="DUF6532"/>
    <property type="match status" value="1"/>
</dbReference>
<accession>A0A9P3GRV4</accession>
<feature type="region of interest" description="Disordered" evidence="1">
    <location>
        <begin position="587"/>
        <end position="612"/>
    </location>
</feature>
<proteinExistence type="predicted"/>
<evidence type="ECO:0000259" key="2">
    <source>
        <dbReference type="Pfam" id="PF20149"/>
    </source>
</evidence>
<keyword evidence="4" id="KW-1185">Reference proteome</keyword>
<sequence length="902" mass="99115">MAPATRSRAKPAEKQSTAQPNKQASGGKSKDVLGQSNKAAGKRKAIRSPSASENEDLQPPKKKAAFDSAPASAHLTRPGLSSSTQHPLMSKTTDAPRLKPKSALEVRTVKPPVSKAPGSSATSAKPASAPVRQVLDFVEVPSSRNNQPSGSTSRPPNPMPPPAHSDNDADEDSIDEEARRQELARVTRQKLAQAAARKRLTAISAKYGEASEDKDSDEDAGSRLKVPTPTRTYGTNKDATEPHTPQRNMEPSQIAPQASKVPRPRRKVANDVSPQPSAVEQQAHQAEGEGRHGTGITDWADLNFEHDDNHDNEAEHNDGVHVDHSSAPCGHALSEPYEESERESERERNNDPPSDYGDDENADAQHKEPHGRKNKGKGRALDLPSDHDKSEDANAQLAKPRRRKHKGKGKSRARKPRARKPLSDSDNDEEGGAQPEKPSRGKGKGKQLDDDSTSDYEQSARDSSDDDSLANAMGNDDDDDLADPSINPQRLKRMLASEEVKLTVFDSDADEEDSDEDEELLLQPASLLVAKTSKAVTKLRAEEPLVKVDDNENNENNENNSEQDVSLAKSRSRTRVAVAARVAARSASAGPARAGPSNDAHASDASSSAKEYDPTANVPLLTLVYGRKGKIRITRLNPRLRKVVKLSYVILENDIYTIDAFPDTLKHNKLVFLVRCLKRGADAAKDTDIRQYISRNADWTREVISLLETRLSQLRGYVRALALAKVPAHYKLSNNPPDLDVRIEELLKGMRYIFSGDILTGYDAAKPFRHPCLSDIISLLLFKHRATFLKMKPDFFDDVWQGVAYKMVPGPLICLVATAIHSVIRDMGSPENDIWDFSSKKYSDVYTSHHNTMVALSDRLPGAVEFLFRATYDDASNGRTCKPKNVVESSLEYMDVDHMEVL</sequence>
<evidence type="ECO:0000256" key="1">
    <source>
        <dbReference type="SAM" id="MobiDB-lite"/>
    </source>
</evidence>
<feature type="domain" description="DUF6532" evidence="2">
    <location>
        <begin position="650"/>
        <end position="853"/>
    </location>
</feature>
<dbReference type="EMBL" id="BPQB01000183">
    <property type="protein sequence ID" value="GJF00684.1"/>
    <property type="molecule type" value="Genomic_DNA"/>
</dbReference>
<feature type="compositionally biased region" description="Acidic residues" evidence="1">
    <location>
        <begin position="210"/>
        <end position="219"/>
    </location>
</feature>
<protein>
    <recommendedName>
        <fullName evidence="2">DUF6532 domain-containing protein</fullName>
    </recommendedName>
</protein>
<feature type="region of interest" description="Disordered" evidence="1">
    <location>
        <begin position="1"/>
        <end position="490"/>
    </location>
</feature>
<evidence type="ECO:0000313" key="3">
    <source>
        <dbReference type="EMBL" id="GJF00684.1"/>
    </source>
</evidence>
<name>A0A9P3GRV4_9APHY</name>
<feature type="compositionally biased region" description="Polar residues" evidence="1">
    <location>
        <begin position="229"/>
        <end position="256"/>
    </location>
</feature>
<feature type="compositionally biased region" description="Polar residues" evidence="1">
    <location>
        <begin position="272"/>
        <end position="284"/>
    </location>
</feature>
<organism evidence="3 4">
    <name type="scientific">Phanerochaete sordida</name>
    <dbReference type="NCBI Taxonomy" id="48140"/>
    <lineage>
        <taxon>Eukaryota</taxon>
        <taxon>Fungi</taxon>
        <taxon>Dikarya</taxon>
        <taxon>Basidiomycota</taxon>
        <taxon>Agaricomycotina</taxon>
        <taxon>Agaricomycetes</taxon>
        <taxon>Polyporales</taxon>
        <taxon>Phanerochaetaceae</taxon>
        <taxon>Phanerochaete</taxon>
    </lineage>
</organism>
<dbReference type="InterPro" id="IPR045341">
    <property type="entry name" value="DUF6532"/>
</dbReference>
<feature type="compositionally biased region" description="Low complexity" evidence="1">
    <location>
        <begin position="115"/>
        <end position="130"/>
    </location>
</feature>
<dbReference type="AlphaFoldDB" id="A0A9P3GRV4"/>
<feature type="region of interest" description="Disordered" evidence="1">
    <location>
        <begin position="546"/>
        <end position="572"/>
    </location>
</feature>
<reference evidence="3 4" key="1">
    <citation type="submission" date="2021-08" db="EMBL/GenBank/DDBJ databases">
        <title>Draft Genome Sequence of Phanerochaete sordida strain YK-624.</title>
        <authorList>
            <person name="Mori T."/>
            <person name="Dohra H."/>
            <person name="Suzuki T."/>
            <person name="Kawagishi H."/>
            <person name="Hirai H."/>
        </authorList>
    </citation>
    <scope>NUCLEOTIDE SEQUENCE [LARGE SCALE GENOMIC DNA]</scope>
    <source>
        <strain evidence="3 4">YK-624</strain>
    </source>
</reference>